<evidence type="ECO:0000313" key="5">
    <source>
        <dbReference type="Proteomes" id="UP000580839"/>
    </source>
</evidence>
<evidence type="ECO:0000256" key="2">
    <source>
        <dbReference type="ARBA" id="ARBA00022840"/>
    </source>
</evidence>
<dbReference type="Proteomes" id="UP000580839">
    <property type="component" value="Unassembled WGS sequence"/>
</dbReference>
<dbReference type="PANTHER" id="PTHR43384">
    <property type="entry name" value="SEPTUM SITE-DETERMINING PROTEIN MIND HOMOLOG, CHLOROPLASTIC-RELATED"/>
    <property type="match status" value="1"/>
</dbReference>
<evidence type="ECO:0000256" key="1">
    <source>
        <dbReference type="ARBA" id="ARBA00022741"/>
    </source>
</evidence>
<accession>A0A849SIB2</accession>
<reference evidence="4 5" key="1">
    <citation type="submission" date="2020-04" db="EMBL/GenBank/DDBJ databases">
        <title>Metagenomic profiling of ammonia- and methane-oxidizing microorganisms in a Dutch drinking water treatment plant.</title>
        <authorList>
            <person name="Poghosyan L."/>
            <person name="Leucker S."/>
        </authorList>
    </citation>
    <scope>NUCLEOTIDE SEQUENCE [LARGE SCALE GENOMIC DNA]</scope>
    <source>
        <strain evidence="4">S-RSF-IL-03</strain>
    </source>
</reference>
<dbReference type="InterPro" id="IPR027417">
    <property type="entry name" value="P-loop_NTPase"/>
</dbReference>
<dbReference type="Gene3D" id="3.40.50.300">
    <property type="entry name" value="P-loop containing nucleotide triphosphate hydrolases"/>
    <property type="match status" value="1"/>
</dbReference>
<evidence type="ECO:0000256" key="3">
    <source>
        <dbReference type="SAM" id="MobiDB-lite"/>
    </source>
</evidence>
<dbReference type="PANTHER" id="PTHR43384:SF4">
    <property type="entry name" value="CELLULOSE BIOSYNTHESIS PROTEIN BCSQ-RELATED"/>
    <property type="match status" value="1"/>
</dbReference>
<evidence type="ECO:0000313" key="4">
    <source>
        <dbReference type="EMBL" id="NOT33323.1"/>
    </source>
</evidence>
<dbReference type="GO" id="GO:0051782">
    <property type="term" value="P:negative regulation of cell division"/>
    <property type="evidence" value="ECO:0007669"/>
    <property type="project" value="TreeGrafter"/>
</dbReference>
<comment type="caution">
    <text evidence="4">The sequence shown here is derived from an EMBL/GenBank/DDBJ whole genome shotgun (WGS) entry which is preliminary data.</text>
</comment>
<dbReference type="GO" id="GO:0016887">
    <property type="term" value="F:ATP hydrolysis activity"/>
    <property type="evidence" value="ECO:0007669"/>
    <property type="project" value="TreeGrafter"/>
</dbReference>
<dbReference type="InterPro" id="IPR050625">
    <property type="entry name" value="ParA/MinD_ATPase"/>
</dbReference>
<dbReference type="SUPFAM" id="SSF52540">
    <property type="entry name" value="P-loop containing nucleoside triphosphate hydrolases"/>
    <property type="match status" value="1"/>
</dbReference>
<proteinExistence type="predicted"/>
<sequence length="272" mass="28549">MTRAAVEYGTPSGGARETATRQGRTVVFASGKGGVGQSALIGLMGATLAARGLRTLVSDAGHAFGHLHLLLGARTPVTLEAVLTAERRPGEMLTRVRDHMWLLPGAGGAEALRGLSAVDRARHELRMSHLHDAFDVSLVDAGPGPDDVLRAAAVRADRVVLVLIPEPAALCDAYVVLKLIVRELPGLPVDVLVNRVAHDDEARDSFARLELAVGRFLGHPITWLGAVHEHAALGRAVRRPGALLAEAPPGLAIATQTLATRLGLTAPVGESR</sequence>
<dbReference type="EMBL" id="JABFRW010000041">
    <property type="protein sequence ID" value="NOT33323.1"/>
    <property type="molecule type" value="Genomic_DNA"/>
</dbReference>
<gene>
    <name evidence="4" type="ORF">HOP12_04040</name>
</gene>
<protein>
    <recommendedName>
        <fullName evidence="6">MinD/ParA family protein</fullName>
    </recommendedName>
</protein>
<dbReference type="GO" id="GO:0009898">
    <property type="term" value="C:cytoplasmic side of plasma membrane"/>
    <property type="evidence" value="ECO:0007669"/>
    <property type="project" value="TreeGrafter"/>
</dbReference>
<feature type="region of interest" description="Disordered" evidence="3">
    <location>
        <begin position="1"/>
        <end position="20"/>
    </location>
</feature>
<dbReference type="GO" id="GO:0005829">
    <property type="term" value="C:cytosol"/>
    <property type="evidence" value="ECO:0007669"/>
    <property type="project" value="TreeGrafter"/>
</dbReference>
<evidence type="ECO:0008006" key="6">
    <source>
        <dbReference type="Google" id="ProtNLM"/>
    </source>
</evidence>
<organism evidence="4 5">
    <name type="scientific">Eiseniibacteriota bacterium</name>
    <dbReference type="NCBI Taxonomy" id="2212470"/>
    <lineage>
        <taxon>Bacteria</taxon>
        <taxon>Candidatus Eiseniibacteriota</taxon>
    </lineage>
</organism>
<dbReference type="AlphaFoldDB" id="A0A849SIB2"/>
<keyword evidence="1" id="KW-0547">Nucleotide-binding</keyword>
<dbReference type="GO" id="GO:0005524">
    <property type="term" value="F:ATP binding"/>
    <property type="evidence" value="ECO:0007669"/>
    <property type="project" value="UniProtKB-KW"/>
</dbReference>
<keyword evidence="2" id="KW-0067">ATP-binding</keyword>
<name>A0A849SIB2_UNCEI</name>